<evidence type="ECO:0000256" key="2">
    <source>
        <dbReference type="ARBA" id="ARBA00022980"/>
    </source>
</evidence>
<proteinExistence type="inferred from homology"/>
<protein>
    <recommendedName>
        <fullName evidence="4">Large ribosomal subunit protein bL36</fullName>
    </recommendedName>
</protein>
<dbReference type="GO" id="GO:0003735">
    <property type="term" value="F:structural constituent of ribosome"/>
    <property type="evidence" value="ECO:0007669"/>
    <property type="project" value="InterPro"/>
</dbReference>
<gene>
    <name evidence="4" type="primary">rpmJ</name>
    <name evidence="6" type="ordered locus">Plabr_2078</name>
</gene>
<dbReference type="GO" id="GO:1990904">
    <property type="term" value="C:ribonucleoprotein complex"/>
    <property type="evidence" value="ECO:0007669"/>
    <property type="project" value="UniProtKB-KW"/>
</dbReference>
<evidence type="ECO:0000313" key="7">
    <source>
        <dbReference type="Proteomes" id="UP000006860"/>
    </source>
</evidence>
<dbReference type="PANTHER" id="PTHR18804:SF16">
    <property type="entry name" value="RIBOSOMAL PROTEIN"/>
    <property type="match status" value="1"/>
</dbReference>
<dbReference type="InterPro" id="IPR052010">
    <property type="entry name" value="Ribosomal_LSU_bL36"/>
</dbReference>
<keyword evidence="2 4" id="KW-0689">Ribosomal protein</keyword>
<evidence type="ECO:0000256" key="1">
    <source>
        <dbReference type="ARBA" id="ARBA00007645"/>
    </source>
</evidence>
<evidence type="ECO:0000313" key="6">
    <source>
        <dbReference type="EMBL" id="ADY59682.1"/>
    </source>
</evidence>
<dbReference type="eggNOG" id="COG0257">
    <property type="taxonomic scope" value="Bacteria"/>
</dbReference>
<dbReference type="AlphaFoldDB" id="F0SJA7"/>
<sequence>MKVRASVKRICESCKIVRRKGRVYIICASNPKHKQRQG</sequence>
<dbReference type="InterPro" id="IPR035977">
    <property type="entry name" value="Ribosomal_bL36_sp"/>
</dbReference>
<dbReference type="NCBIfam" id="TIGR01022">
    <property type="entry name" value="rpmJ_bact"/>
    <property type="match status" value="1"/>
</dbReference>
<name>F0SJA7_RUBBR</name>
<organism evidence="6 7">
    <name type="scientific">Rubinisphaera brasiliensis (strain ATCC 49424 / DSM 5305 / JCM 21570 / IAM 15109 / NBRC 103401 / IFAM 1448)</name>
    <name type="common">Planctomyces brasiliensis</name>
    <dbReference type="NCBI Taxonomy" id="756272"/>
    <lineage>
        <taxon>Bacteria</taxon>
        <taxon>Pseudomonadati</taxon>
        <taxon>Planctomycetota</taxon>
        <taxon>Planctomycetia</taxon>
        <taxon>Planctomycetales</taxon>
        <taxon>Planctomycetaceae</taxon>
        <taxon>Rubinisphaera</taxon>
    </lineage>
</organism>
<evidence type="ECO:0000256" key="4">
    <source>
        <dbReference type="HAMAP-Rule" id="MF_00251"/>
    </source>
</evidence>
<dbReference type="InterPro" id="IPR000473">
    <property type="entry name" value="Ribosomal_bL36"/>
</dbReference>
<dbReference type="HOGENOM" id="CLU_135723_6_2_0"/>
<dbReference type="RefSeq" id="WP_013628407.1">
    <property type="nucleotide sequence ID" value="NC_015174.1"/>
</dbReference>
<comment type="similarity">
    <text evidence="1 4 5">Belongs to the bacterial ribosomal protein bL36 family.</text>
</comment>
<evidence type="ECO:0000256" key="5">
    <source>
        <dbReference type="RuleBase" id="RU000571"/>
    </source>
</evidence>
<dbReference type="HAMAP" id="MF_00251">
    <property type="entry name" value="Ribosomal_bL36"/>
    <property type="match status" value="1"/>
</dbReference>
<dbReference type="OrthoDB" id="9802520at2"/>
<dbReference type="PROSITE" id="PS00828">
    <property type="entry name" value="RIBOSOMAL_L36"/>
    <property type="match status" value="1"/>
</dbReference>
<keyword evidence="3 4" id="KW-0687">Ribonucleoprotein</keyword>
<dbReference type="SUPFAM" id="SSF57840">
    <property type="entry name" value="Ribosomal protein L36"/>
    <property type="match status" value="1"/>
</dbReference>
<dbReference type="PANTHER" id="PTHR18804">
    <property type="entry name" value="RIBOSOMAL PROTEIN"/>
    <property type="match status" value="1"/>
</dbReference>
<dbReference type="Proteomes" id="UP000006860">
    <property type="component" value="Chromosome"/>
</dbReference>
<reference evidence="7" key="1">
    <citation type="submission" date="2011-02" db="EMBL/GenBank/DDBJ databases">
        <title>The complete genome of Planctomyces brasiliensis DSM 5305.</title>
        <authorList>
            <person name="Lucas S."/>
            <person name="Copeland A."/>
            <person name="Lapidus A."/>
            <person name="Bruce D."/>
            <person name="Goodwin L."/>
            <person name="Pitluck S."/>
            <person name="Kyrpides N."/>
            <person name="Mavromatis K."/>
            <person name="Pagani I."/>
            <person name="Ivanova N."/>
            <person name="Ovchinnikova G."/>
            <person name="Lu M."/>
            <person name="Detter J.C."/>
            <person name="Han C."/>
            <person name="Land M."/>
            <person name="Hauser L."/>
            <person name="Markowitz V."/>
            <person name="Cheng J.-F."/>
            <person name="Hugenholtz P."/>
            <person name="Woyke T."/>
            <person name="Wu D."/>
            <person name="Tindall B."/>
            <person name="Pomrenke H.G."/>
            <person name="Brambilla E."/>
            <person name="Klenk H.-P."/>
            <person name="Eisen J.A."/>
        </authorList>
    </citation>
    <scope>NUCLEOTIDE SEQUENCE [LARGE SCALE GENOMIC DNA]</scope>
    <source>
        <strain evidence="7">ATCC 49424 / DSM 5305 / JCM 21570 / NBRC 103401 / IFAM 1448</strain>
    </source>
</reference>
<dbReference type="EMBL" id="CP002546">
    <property type="protein sequence ID" value="ADY59682.1"/>
    <property type="molecule type" value="Genomic_DNA"/>
</dbReference>
<evidence type="ECO:0000256" key="3">
    <source>
        <dbReference type="ARBA" id="ARBA00023274"/>
    </source>
</evidence>
<keyword evidence="7" id="KW-1185">Reference proteome</keyword>
<dbReference type="KEGG" id="pbs:Plabr_2078"/>
<dbReference type="Pfam" id="PF00444">
    <property type="entry name" value="Ribosomal_L36"/>
    <property type="match status" value="1"/>
</dbReference>
<accession>F0SJA7</accession>
<dbReference type="GO" id="GO:0005840">
    <property type="term" value="C:ribosome"/>
    <property type="evidence" value="ECO:0007669"/>
    <property type="project" value="UniProtKB-KW"/>
</dbReference>
<dbReference type="STRING" id="756272.Plabr_2078"/>
<dbReference type="GO" id="GO:0006412">
    <property type="term" value="P:translation"/>
    <property type="evidence" value="ECO:0007669"/>
    <property type="project" value="UniProtKB-UniRule"/>
</dbReference>